<protein>
    <submittedName>
        <fullName evidence="1">Uncharacterized protein</fullName>
    </submittedName>
</protein>
<dbReference type="AlphaFoldDB" id="A0A9P4N3A8"/>
<gene>
    <name evidence="1" type="ORF">CC78DRAFT_581504</name>
</gene>
<accession>A0A9P4N3A8</accession>
<name>A0A9P4N3A8_9PLEO</name>
<organism evidence="1 2">
    <name type="scientific">Lojkania enalia</name>
    <dbReference type="NCBI Taxonomy" id="147567"/>
    <lineage>
        <taxon>Eukaryota</taxon>
        <taxon>Fungi</taxon>
        <taxon>Dikarya</taxon>
        <taxon>Ascomycota</taxon>
        <taxon>Pezizomycotina</taxon>
        <taxon>Dothideomycetes</taxon>
        <taxon>Pleosporomycetidae</taxon>
        <taxon>Pleosporales</taxon>
        <taxon>Pleosporales incertae sedis</taxon>
        <taxon>Lojkania</taxon>
    </lineage>
</organism>
<dbReference type="Proteomes" id="UP000800093">
    <property type="component" value="Unassembled WGS sequence"/>
</dbReference>
<keyword evidence="2" id="KW-1185">Reference proteome</keyword>
<sequence length="160" mass="16825">MATCRCYVAWRLVCSSARTTQNQSVGVAMDGPYSNAALIVVCVQANTRLADLPCPSLSSSTRQEGGHTLPIATYISTDANNGGMPILYGMACDAALLPNRRGRQAPNDRSRLPAARRNEECVWKSGIKLVPPGARGQDGLCASAHALGSLATAPTVPRSL</sequence>
<evidence type="ECO:0000313" key="2">
    <source>
        <dbReference type="Proteomes" id="UP000800093"/>
    </source>
</evidence>
<dbReference type="EMBL" id="ML986626">
    <property type="protein sequence ID" value="KAF2263413.1"/>
    <property type="molecule type" value="Genomic_DNA"/>
</dbReference>
<comment type="caution">
    <text evidence="1">The sequence shown here is derived from an EMBL/GenBank/DDBJ whole genome shotgun (WGS) entry which is preliminary data.</text>
</comment>
<reference evidence="2" key="1">
    <citation type="journal article" date="2020" name="Stud. Mycol.">
        <title>101 Dothideomycetes genomes: A test case for predicting lifestyles and emergence of pathogens.</title>
        <authorList>
            <person name="Haridas S."/>
            <person name="Albert R."/>
            <person name="Binder M."/>
            <person name="Bloem J."/>
            <person name="LaButti K."/>
            <person name="Salamov A."/>
            <person name="Andreopoulos B."/>
            <person name="Baker S."/>
            <person name="Barry K."/>
            <person name="Bills G."/>
            <person name="Bluhm B."/>
            <person name="Cannon C."/>
            <person name="Castanera R."/>
            <person name="Culley D."/>
            <person name="Daum C."/>
            <person name="Ezra D."/>
            <person name="Gonzalez J."/>
            <person name="Henrissat B."/>
            <person name="Kuo A."/>
            <person name="Liang C."/>
            <person name="Lipzen A."/>
            <person name="Lutzoni F."/>
            <person name="Magnuson J."/>
            <person name="Mondo S."/>
            <person name="Nolan M."/>
            <person name="Ohm R."/>
            <person name="Pangilinan J."/>
            <person name="Park H.-J."/>
            <person name="Ramirez L."/>
            <person name="Alfaro M."/>
            <person name="Sun H."/>
            <person name="Tritt A."/>
            <person name="Yoshinaga Y."/>
            <person name="Zwiers L.-H."/>
            <person name="Turgeon B."/>
            <person name="Goodwin S."/>
            <person name="Spatafora J."/>
            <person name="Crous P."/>
            <person name="Grigoriev I."/>
        </authorList>
    </citation>
    <scope>NUCLEOTIDE SEQUENCE [LARGE SCALE GENOMIC DNA]</scope>
    <source>
        <strain evidence="2">CBS 304.66</strain>
    </source>
</reference>
<evidence type="ECO:0000313" key="1">
    <source>
        <dbReference type="EMBL" id="KAF2263413.1"/>
    </source>
</evidence>
<proteinExistence type="predicted"/>